<evidence type="ECO:0000256" key="1">
    <source>
        <dbReference type="SAM" id="Phobius"/>
    </source>
</evidence>
<dbReference type="AlphaFoldDB" id="A0A285NPM6"/>
<keyword evidence="1" id="KW-1133">Transmembrane helix</keyword>
<keyword evidence="3" id="KW-1185">Reference proteome</keyword>
<feature type="transmembrane region" description="Helical" evidence="1">
    <location>
        <begin position="12"/>
        <end position="35"/>
    </location>
</feature>
<evidence type="ECO:0000313" key="3">
    <source>
        <dbReference type="Proteomes" id="UP000218627"/>
    </source>
</evidence>
<proteinExistence type="predicted"/>
<evidence type="ECO:0000313" key="2">
    <source>
        <dbReference type="EMBL" id="SNZ10883.1"/>
    </source>
</evidence>
<dbReference type="EMBL" id="OBEN01000001">
    <property type="protein sequence ID" value="SNZ10883.1"/>
    <property type="molecule type" value="Genomic_DNA"/>
</dbReference>
<keyword evidence="1" id="KW-0472">Membrane</keyword>
<gene>
    <name evidence="2" type="ORF">SAMN06265353_0080</name>
</gene>
<sequence length="37" mass="4222">MMWDMHGMGWGMGIFYLLAVLFLILGILAFAKYLLKG</sequence>
<protein>
    <submittedName>
        <fullName evidence="2">Uncharacterized protein</fullName>
    </submittedName>
</protein>
<accession>A0A285NPM6</accession>
<dbReference type="Proteomes" id="UP000218627">
    <property type="component" value="Unassembled WGS sequence"/>
</dbReference>
<keyword evidence="1" id="KW-0812">Transmembrane</keyword>
<name>A0A285NPM6_9AQUI</name>
<reference evidence="3" key="1">
    <citation type="submission" date="2017-09" db="EMBL/GenBank/DDBJ databases">
        <authorList>
            <person name="Varghese N."/>
            <person name="Submissions S."/>
        </authorList>
    </citation>
    <scope>NUCLEOTIDE SEQUENCE [LARGE SCALE GENOMIC DNA]</scope>
    <source>
        <strain evidence="3">DSM 2913</strain>
    </source>
</reference>
<organism evidence="2 3">
    <name type="scientific">Hydrogenobacter hydrogenophilus</name>
    <dbReference type="NCBI Taxonomy" id="35835"/>
    <lineage>
        <taxon>Bacteria</taxon>
        <taxon>Pseudomonadati</taxon>
        <taxon>Aquificota</taxon>
        <taxon>Aquificia</taxon>
        <taxon>Aquificales</taxon>
        <taxon>Aquificaceae</taxon>
        <taxon>Hydrogenobacter</taxon>
    </lineage>
</organism>